<keyword evidence="2" id="KW-0489">Methyltransferase</keyword>
<dbReference type="PATRIC" id="fig|1121326.3.peg.5635"/>
<dbReference type="GO" id="GO:0004853">
    <property type="term" value="F:uroporphyrinogen decarboxylase activity"/>
    <property type="evidence" value="ECO:0007669"/>
    <property type="project" value="InterPro"/>
</dbReference>
<dbReference type="InterPro" id="IPR052024">
    <property type="entry name" value="Methanogen_methyltrans"/>
</dbReference>
<evidence type="ECO:0000259" key="1">
    <source>
        <dbReference type="Pfam" id="PF01208"/>
    </source>
</evidence>
<dbReference type="RefSeq" id="WP_066630016.1">
    <property type="nucleotide sequence ID" value="NZ_FQXL01000026.1"/>
</dbReference>
<dbReference type="EMBL" id="LWAE01000011">
    <property type="protein sequence ID" value="KZL89089.1"/>
    <property type="molecule type" value="Genomic_DNA"/>
</dbReference>
<dbReference type="STRING" id="1121326.CLMAG_55750"/>
<evidence type="ECO:0000313" key="3">
    <source>
        <dbReference type="Proteomes" id="UP000076603"/>
    </source>
</evidence>
<accession>A0A162QX28</accession>
<dbReference type="Pfam" id="PF01208">
    <property type="entry name" value="URO-D"/>
    <property type="match status" value="1"/>
</dbReference>
<dbReference type="Proteomes" id="UP000076603">
    <property type="component" value="Unassembled WGS sequence"/>
</dbReference>
<dbReference type="InterPro" id="IPR000257">
    <property type="entry name" value="Uroporphyrinogen_deCOase"/>
</dbReference>
<organism evidence="2 3">
    <name type="scientific">Clostridium magnum DSM 2767</name>
    <dbReference type="NCBI Taxonomy" id="1121326"/>
    <lineage>
        <taxon>Bacteria</taxon>
        <taxon>Bacillati</taxon>
        <taxon>Bacillota</taxon>
        <taxon>Clostridia</taxon>
        <taxon>Eubacteriales</taxon>
        <taxon>Clostridiaceae</taxon>
        <taxon>Clostridium</taxon>
    </lineage>
</organism>
<evidence type="ECO:0000313" key="2">
    <source>
        <dbReference type="EMBL" id="KZL89089.1"/>
    </source>
</evidence>
<keyword evidence="3" id="KW-1185">Reference proteome</keyword>
<dbReference type="PANTHER" id="PTHR47099:SF1">
    <property type="entry name" value="METHYLCOBAMIDE:COM METHYLTRANSFERASE MTBA"/>
    <property type="match status" value="1"/>
</dbReference>
<dbReference type="OrthoDB" id="9780425at2"/>
<keyword evidence="2" id="KW-0808">Transferase</keyword>
<dbReference type="GO" id="GO:0032259">
    <property type="term" value="P:methylation"/>
    <property type="evidence" value="ECO:0007669"/>
    <property type="project" value="UniProtKB-KW"/>
</dbReference>
<protein>
    <submittedName>
        <fullName evidence="2">Methylcobalamin:coenzyme M methyltransferase</fullName>
    </submittedName>
</protein>
<dbReference type="PANTHER" id="PTHR47099">
    <property type="entry name" value="METHYLCOBAMIDE:COM METHYLTRANSFERASE MTBA"/>
    <property type="match status" value="1"/>
</dbReference>
<reference evidence="2 3" key="1">
    <citation type="submission" date="2016-04" db="EMBL/GenBank/DDBJ databases">
        <title>Genome sequence of Clostridium magnum DSM 2767.</title>
        <authorList>
            <person name="Poehlein A."/>
            <person name="Uhlig R."/>
            <person name="Fischer R."/>
            <person name="Bahl H."/>
            <person name="Daniel R."/>
        </authorList>
    </citation>
    <scope>NUCLEOTIDE SEQUENCE [LARGE SCALE GENOMIC DNA]</scope>
    <source>
        <strain evidence="2 3">DSM 2767</strain>
    </source>
</reference>
<name>A0A162QX28_9CLOT</name>
<feature type="domain" description="Uroporphyrinogen decarboxylase (URO-D)" evidence="1">
    <location>
        <begin position="183"/>
        <end position="371"/>
    </location>
</feature>
<dbReference type="GO" id="GO:0006779">
    <property type="term" value="P:porphyrin-containing compound biosynthetic process"/>
    <property type="evidence" value="ECO:0007669"/>
    <property type="project" value="InterPro"/>
</dbReference>
<dbReference type="SUPFAM" id="SSF51726">
    <property type="entry name" value="UROD/MetE-like"/>
    <property type="match status" value="1"/>
</dbReference>
<dbReference type="GO" id="GO:0008168">
    <property type="term" value="F:methyltransferase activity"/>
    <property type="evidence" value="ECO:0007669"/>
    <property type="project" value="UniProtKB-KW"/>
</dbReference>
<proteinExistence type="predicted"/>
<dbReference type="AlphaFoldDB" id="A0A162QX28"/>
<sequence>MKNGEELYNEHLDRYMKTVEFKKTDRTPVMFNADSFCAKHMGVKLSDFVSSLQLSCNTIFKSVSQFGDVDGCANTVANPLMFSLGLLSHVKLPGKELSENEMWQVVEAENLNVDDYDTILSKGWNNFLQDFLVSRLKVDFDTVKATMDLQPIAAKKFEDAGYIAPMSAFMGNVTEHISFGRSLPKFIRDLYKMPDKVEAVLDVIQEEEIAQLKEQLKAAKEAKKQPPIMLGGSCRGASEFFTPKLWERFIWRYMKETTDVAIEAGFKVMFHVDSNWTRDLEYFTAFPKGSCIFESDGVTNKEKFLKVLGGRMCFKGDVPAGMLALATPDEVYNYCTKLINEFGGTGLILSSGCTIPSNAKVENVQAMICAATGK</sequence>
<gene>
    <name evidence="2" type="ORF">CLMAG_55750</name>
</gene>
<dbReference type="InterPro" id="IPR038071">
    <property type="entry name" value="UROD/MetE-like_sf"/>
</dbReference>
<dbReference type="Gene3D" id="3.20.20.210">
    <property type="match status" value="1"/>
</dbReference>
<comment type="caution">
    <text evidence="2">The sequence shown here is derived from an EMBL/GenBank/DDBJ whole genome shotgun (WGS) entry which is preliminary data.</text>
</comment>